<evidence type="ECO:0000313" key="3">
    <source>
        <dbReference type="EMBL" id="PWA63446.1"/>
    </source>
</evidence>
<keyword evidence="4" id="KW-1185">Reference proteome</keyword>
<dbReference type="AlphaFoldDB" id="A0A2U1MQF1"/>
<dbReference type="SUPFAM" id="SSF54695">
    <property type="entry name" value="POZ domain"/>
    <property type="match status" value="1"/>
</dbReference>
<feature type="domain" description="BTB" evidence="2">
    <location>
        <begin position="134"/>
        <end position="201"/>
    </location>
</feature>
<dbReference type="InterPro" id="IPR011333">
    <property type="entry name" value="SKP1/BTB/POZ_sf"/>
</dbReference>
<gene>
    <name evidence="3" type="ORF">CTI12_AA352820</name>
</gene>
<dbReference type="Gene3D" id="3.30.710.10">
    <property type="entry name" value="Potassium Channel Kv1.1, Chain A"/>
    <property type="match status" value="1"/>
</dbReference>
<accession>A0A2U1MQF1</accession>
<evidence type="ECO:0000256" key="1">
    <source>
        <dbReference type="ARBA" id="ARBA00004906"/>
    </source>
</evidence>
<dbReference type="Pfam" id="PF00651">
    <property type="entry name" value="BTB"/>
    <property type="match status" value="1"/>
</dbReference>
<dbReference type="PANTHER" id="PTHR46672:SF7">
    <property type="entry name" value="CHROMATIN REMODELING &amp; TRANSCRIPTION REGULATOR BTB-POZ FAMILY"/>
    <property type="match status" value="1"/>
</dbReference>
<comment type="caution">
    <text evidence="3">The sequence shown here is derived from an EMBL/GenBank/DDBJ whole genome shotgun (WGS) entry which is preliminary data.</text>
</comment>
<dbReference type="InterPro" id="IPR000210">
    <property type="entry name" value="BTB/POZ_dom"/>
</dbReference>
<dbReference type="OrthoDB" id="6359816at2759"/>
<comment type="pathway">
    <text evidence="1">Protein modification; protein ubiquitination.</text>
</comment>
<proteinExistence type="predicted"/>
<dbReference type="SMART" id="SM00225">
    <property type="entry name" value="BTB"/>
    <property type="match status" value="1"/>
</dbReference>
<dbReference type="Proteomes" id="UP000245207">
    <property type="component" value="Unassembled WGS sequence"/>
</dbReference>
<sequence>MLIIILFGNQQVHSSFYDLHMTNTIPKVVYDLQDILGSYCDGISVSCLHVLEMDYGGNFHRSLDYQSLGDSYKDQFRENLDYDFYGLTDLDHLCEVLKDILVVEVANPSGENVIKFYQFKWLLLYFHVKVICLCFQTICSSNGIIEAHCALLAAQSPVFHSMFSHDLKEKEMSTVNISDMTIEVCQAFISYIYTSNIEHQDFIKHRLDLLRAAEKYDVLDIKDVSEKFNGNLLHSVS</sequence>
<evidence type="ECO:0000259" key="2">
    <source>
        <dbReference type="PROSITE" id="PS50097"/>
    </source>
</evidence>
<evidence type="ECO:0000313" key="4">
    <source>
        <dbReference type="Proteomes" id="UP000245207"/>
    </source>
</evidence>
<dbReference type="STRING" id="35608.A0A2U1MQF1"/>
<dbReference type="PROSITE" id="PS50097">
    <property type="entry name" value="BTB"/>
    <property type="match status" value="1"/>
</dbReference>
<dbReference type="EMBL" id="PKPP01004638">
    <property type="protein sequence ID" value="PWA63446.1"/>
    <property type="molecule type" value="Genomic_DNA"/>
</dbReference>
<protein>
    <submittedName>
        <fullName evidence="3">SKP1/BTB/POZ domain-containing protein</fullName>
    </submittedName>
</protein>
<dbReference type="InterPro" id="IPR044714">
    <property type="entry name" value="AtSIBP1-like"/>
</dbReference>
<dbReference type="PANTHER" id="PTHR46672">
    <property type="entry name" value="OS08G0495500 PROTEIN-RELATED"/>
    <property type="match status" value="1"/>
</dbReference>
<organism evidence="3 4">
    <name type="scientific">Artemisia annua</name>
    <name type="common">Sweet wormwood</name>
    <dbReference type="NCBI Taxonomy" id="35608"/>
    <lineage>
        <taxon>Eukaryota</taxon>
        <taxon>Viridiplantae</taxon>
        <taxon>Streptophyta</taxon>
        <taxon>Embryophyta</taxon>
        <taxon>Tracheophyta</taxon>
        <taxon>Spermatophyta</taxon>
        <taxon>Magnoliopsida</taxon>
        <taxon>eudicotyledons</taxon>
        <taxon>Gunneridae</taxon>
        <taxon>Pentapetalae</taxon>
        <taxon>asterids</taxon>
        <taxon>campanulids</taxon>
        <taxon>Asterales</taxon>
        <taxon>Asteraceae</taxon>
        <taxon>Asteroideae</taxon>
        <taxon>Anthemideae</taxon>
        <taxon>Artemisiinae</taxon>
        <taxon>Artemisia</taxon>
    </lineage>
</organism>
<reference evidence="3 4" key="1">
    <citation type="journal article" date="2018" name="Mol. Plant">
        <title>The genome of Artemisia annua provides insight into the evolution of Asteraceae family and artemisinin biosynthesis.</title>
        <authorList>
            <person name="Shen Q."/>
            <person name="Zhang L."/>
            <person name="Liao Z."/>
            <person name="Wang S."/>
            <person name="Yan T."/>
            <person name="Shi P."/>
            <person name="Liu M."/>
            <person name="Fu X."/>
            <person name="Pan Q."/>
            <person name="Wang Y."/>
            <person name="Lv Z."/>
            <person name="Lu X."/>
            <person name="Zhang F."/>
            <person name="Jiang W."/>
            <person name="Ma Y."/>
            <person name="Chen M."/>
            <person name="Hao X."/>
            <person name="Li L."/>
            <person name="Tang Y."/>
            <person name="Lv G."/>
            <person name="Zhou Y."/>
            <person name="Sun X."/>
            <person name="Brodelius P.E."/>
            <person name="Rose J.K.C."/>
            <person name="Tang K."/>
        </authorList>
    </citation>
    <scope>NUCLEOTIDE SEQUENCE [LARGE SCALE GENOMIC DNA]</scope>
    <source>
        <strain evidence="4">cv. Huhao1</strain>
        <tissue evidence="3">Leaf</tissue>
    </source>
</reference>
<name>A0A2U1MQF1_ARTAN</name>
<dbReference type="CDD" id="cd18186">
    <property type="entry name" value="BTB_POZ_ZBTB_KLHL-like"/>
    <property type="match status" value="1"/>
</dbReference>